<sequence length="90" mass="10580">MEFPLLGDRRPALLGVRWSAEGWHLHLRQSFHPHKVPAFREDDSGKCAVMRFPFSQNPPIRQLQYISIPRDNLRHLLVKDSRHKSTVSNR</sequence>
<dbReference type="EMBL" id="JACVVK020000329">
    <property type="protein sequence ID" value="KAK7478323.1"/>
    <property type="molecule type" value="Genomic_DNA"/>
</dbReference>
<dbReference type="AlphaFoldDB" id="A0ABD0JTT2"/>
<protein>
    <submittedName>
        <fullName evidence="1">Uncharacterized protein</fullName>
    </submittedName>
</protein>
<keyword evidence="2" id="KW-1185">Reference proteome</keyword>
<dbReference type="Proteomes" id="UP001519460">
    <property type="component" value="Unassembled WGS sequence"/>
</dbReference>
<reference evidence="1 2" key="1">
    <citation type="journal article" date="2023" name="Sci. Data">
        <title>Genome assembly of the Korean intertidal mud-creeper Batillaria attramentaria.</title>
        <authorList>
            <person name="Patra A.K."/>
            <person name="Ho P.T."/>
            <person name="Jun S."/>
            <person name="Lee S.J."/>
            <person name="Kim Y."/>
            <person name="Won Y.J."/>
        </authorList>
    </citation>
    <scope>NUCLEOTIDE SEQUENCE [LARGE SCALE GENOMIC DNA]</scope>
    <source>
        <strain evidence="1">Wonlab-2016</strain>
    </source>
</reference>
<comment type="caution">
    <text evidence="1">The sequence shown here is derived from an EMBL/GenBank/DDBJ whole genome shotgun (WGS) entry which is preliminary data.</text>
</comment>
<evidence type="ECO:0000313" key="2">
    <source>
        <dbReference type="Proteomes" id="UP001519460"/>
    </source>
</evidence>
<proteinExistence type="predicted"/>
<organism evidence="1 2">
    <name type="scientific">Batillaria attramentaria</name>
    <dbReference type="NCBI Taxonomy" id="370345"/>
    <lineage>
        <taxon>Eukaryota</taxon>
        <taxon>Metazoa</taxon>
        <taxon>Spiralia</taxon>
        <taxon>Lophotrochozoa</taxon>
        <taxon>Mollusca</taxon>
        <taxon>Gastropoda</taxon>
        <taxon>Caenogastropoda</taxon>
        <taxon>Sorbeoconcha</taxon>
        <taxon>Cerithioidea</taxon>
        <taxon>Batillariidae</taxon>
        <taxon>Batillaria</taxon>
    </lineage>
</organism>
<name>A0ABD0JTT2_9CAEN</name>
<gene>
    <name evidence="1" type="ORF">BaRGS_00030475</name>
</gene>
<evidence type="ECO:0000313" key="1">
    <source>
        <dbReference type="EMBL" id="KAK7478323.1"/>
    </source>
</evidence>
<accession>A0ABD0JTT2</accession>